<feature type="transmembrane region" description="Helical" evidence="8">
    <location>
        <begin position="317"/>
        <end position="340"/>
    </location>
</feature>
<keyword evidence="11" id="KW-1185">Reference proteome</keyword>
<evidence type="ECO:0000313" key="11">
    <source>
        <dbReference type="Proteomes" id="UP000807469"/>
    </source>
</evidence>
<evidence type="ECO:0000256" key="4">
    <source>
        <dbReference type="ARBA" id="ARBA00022679"/>
    </source>
</evidence>
<keyword evidence="6 8" id="KW-1133">Transmembrane helix</keyword>
<reference evidence="10" key="1">
    <citation type="submission" date="2020-11" db="EMBL/GenBank/DDBJ databases">
        <authorList>
            <consortium name="DOE Joint Genome Institute"/>
            <person name="Ahrendt S."/>
            <person name="Riley R."/>
            <person name="Andreopoulos W."/>
            <person name="Labutti K."/>
            <person name="Pangilinan J."/>
            <person name="Ruiz-Duenas F.J."/>
            <person name="Barrasa J.M."/>
            <person name="Sanchez-Garcia M."/>
            <person name="Camarero S."/>
            <person name="Miyauchi S."/>
            <person name="Serrano A."/>
            <person name="Linde D."/>
            <person name="Babiker R."/>
            <person name="Drula E."/>
            <person name="Ayuso-Fernandez I."/>
            <person name="Pacheco R."/>
            <person name="Padilla G."/>
            <person name="Ferreira P."/>
            <person name="Barriuso J."/>
            <person name="Kellner H."/>
            <person name="Castanera R."/>
            <person name="Alfaro M."/>
            <person name="Ramirez L."/>
            <person name="Pisabarro A.G."/>
            <person name="Kuo A."/>
            <person name="Tritt A."/>
            <person name="Lipzen A."/>
            <person name="He G."/>
            <person name="Yan M."/>
            <person name="Ng V."/>
            <person name="Cullen D."/>
            <person name="Martin F."/>
            <person name="Rosso M.-N."/>
            <person name="Henrissat B."/>
            <person name="Hibbett D."/>
            <person name="Martinez A.T."/>
            <person name="Grigoriev I.V."/>
        </authorList>
    </citation>
    <scope>NUCLEOTIDE SEQUENCE</scope>
    <source>
        <strain evidence="10">CIRM-BRFM 674</strain>
    </source>
</reference>
<dbReference type="GO" id="GO:0016020">
    <property type="term" value="C:membrane"/>
    <property type="evidence" value="ECO:0007669"/>
    <property type="project" value="UniProtKB-SubCell"/>
</dbReference>
<dbReference type="PANTHER" id="PTHR31595">
    <property type="entry name" value="LONG-CHAIN-ALCOHOL O-FATTY-ACYLTRANSFERASE 3-RELATED"/>
    <property type="match status" value="1"/>
</dbReference>
<dbReference type="InterPro" id="IPR032805">
    <property type="entry name" value="Wax_synthase_dom"/>
</dbReference>
<evidence type="ECO:0000256" key="1">
    <source>
        <dbReference type="ARBA" id="ARBA00004141"/>
    </source>
</evidence>
<feature type="transmembrane region" description="Helical" evidence="8">
    <location>
        <begin position="290"/>
        <end position="311"/>
    </location>
</feature>
<evidence type="ECO:0000256" key="3">
    <source>
        <dbReference type="ARBA" id="ARBA00007282"/>
    </source>
</evidence>
<dbReference type="PANTHER" id="PTHR31595:SF57">
    <property type="entry name" value="OS04G0481900 PROTEIN"/>
    <property type="match status" value="1"/>
</dbReference>
<protein>
    <recommendedName>
        <fullName evidence="9">Wax synthase domain-containing protein</fullName>
    </recommendedName>
</protein>
<evidence type="ECO:0000256" key="6">
    <source>
        <dbReference type="ARBA" id="ARBA00022989"/>
    </source>
</evidence>
<proteinExistence type="inferred from homology"/>
<evidence type="ECO:0000313" key="10">
    <source>
        <dbReference type="EMBL" id="KAF9483204.1"/>
    </source>
</evidence>
<dbReference type="OrthoDB" id="1077582at2759"/>
<feature type="domain" description="Wax synthase" evidence="9">
    <location>
        <begin position="222"/>
        <end position="324"/>
    </location>
</feature>
<comment type="pathway">
    <text evidence="2">Secondary metabolite biosynthesis.</text>
</comment>
<dbReference type="Proteomes" id="UP000807469">
    <property type="component" value="Unassembled WGS sequence"/>
</dbReference>
<sequence length="433" mass="48585">MADTREPFNGLLHGVYQIALLVSFIPGLPKYMQYSTFFVLVWIAHYMITKMTTGNPAVDLALGSAILTQLMNPVDNFFFTDPDSLNDVYHHQNQKGKITTAPLKERIKWAFHLFINARGIGWAHESRCTPPRVLPATTHSAFVLRQLKRAVFCMALECAAYTTNASNPYMTYTVGRLTTAPFIWRALGVAAFASAGYARINWMHCLLSAAVVGVGLSLPERWPNLFGSPLQAWSVARFWRFTWHHLLRKPLRAFATVFTSVLFKHPRQPFNPKQKIPAASHSFSETARNLIWACTAFLMSGLIHIGGEVMLTGHISYGAFTFFALQPIAIIIETLVAFLWHSITRQPQPKASYKSPASDNGNADSGTEGASVSCFVGSEVEQAGAGQLWMRYAGYVWVALWFVWSLAFMIDPMIPTSMFVDARVDLRTKEWYL</sequence>
<dbReference type="GO" id="GO:0008374">
    <property type="term" value="F:O-acyltransferase activity"/>
    <property type="evidence" value="ECO:0007669"/>
    <property type="project" value="InterPro"/>
</dbReference>
<gene>
    <name evidence="10" type="ORF">BDN70DRAFT_874080</name>
</gene>
<keyword evidence="7 8" id="KW-0472">Membrane</keyword>
<dbReference type="InterPro" id="IPR044851">
    <property type="entry name" value="Wax_synthase"/>
</dbReference>
<dbReference type="AlphaFoldDB" id="A0A9P6D476"/>
<dbReference type="Pfam" id="PF13813">
    <property type="entry name" value="MBOAT_2"/>
    <property type="match status" value="1"/>
</dbReference>
<name>A0A9P6D476_9AGAR</name>
<dbReference type="EMBL" id="MU155156">
    <property type="protein sequence ID" value="KAF9483204.1"/>
    <property type="molecule type" value="Genomic_DNA"/>
</dbReference>
<feature type="transmembrane region" description="Helical" evidence="8">
    <location>
        <begin position="392"/>
        <end position="410"/>
    </location>
</feature>
<accession>A0A9P6D476</accession>
<dbReference type="GO" id="GO:0006629">
    <property type="term" value="P:lipid metabolic process"/>
    <property type="evidence" value="ECO:0007669"/>
    <property type="project" value="InterPro"/>
</dbReference>
<comment type="caution">
    <text evidence="10">The sequence shown here is derived from an EMBL/GenBank/DDBJ whole genome shotgun (WGS) entry which is preliminary data.</text>
</comment>
<feature type="transmembrane region" description="Helical" evidence="8">
    <location>
        <begin position="31"/>
        <end position="48"/>
    </location>
</feature>
<keyword evidence="5 8" id="KW-0812">Transmembrane</keyword>
<keyword evidence="4" id="KW-0808">Transferase</keyword>
<comment type="subcellular location">
    <subcellularLocation>
        <location evidence="1">Membrane</location>
        <topology evidence="1">Multi-pass membrane protein</topology>
    </subcellularLocation>
</comment>
<evidence type="ECO:0000256" key="2">
    <source>
        <dbReference type="ARBA" id="ARBA00005179"/>
    </source>
</evidence>
<evidence type="ECO:0000256" key="7">
    <source>
        <dbReference type="ARBA" id="ARBA00023136"/>
    </source>
</evidence>
<evidence type="ECO:0000256" key="5">
    <source>
        <dbReference type="ARBA" id="ARBA00022692"/>
    </source>
</evidence>
<evidence type="ECO:0000256" key="8">
    <source>
        <dbReference type="SAM" id="Phobius"/>
    </source>
</evidence>
<evidence type="ECO:0000259" key="9">
    <source>
        <dbReference type="Pfam" id="PF13813"/>
    </source>
</evidence>
<organism evidence="10 11">
    <name type="scientific">Pholiota conissans</name>
    <dbReference type="NCBI Taxonomy" id="109636"/>
    <lineage>
        <taxon>Eukaryota</taxon>
        <taxon>Fungi</taxon>
        <taxon>Dikarya</taxon>
        <taxon>Basidiomycota</taxon>
        <taxon>Agaricomycotina</taxon>
        <taxon>Agaricomycetes</taxon>
        <taxon>Agaricomycetidae</taxon>
        <taxon>Agaricales</taxon>
        <taxon>Agaricineae</taxon>
        <taxon>Strophariaceae</taxon>
        <taxon>Pholiota</taxon>
    </lineage>
</organism>
<comment type="similarity">
    <text evidence="3">Belongs to the wax synthase family.</text>
</comment>